<dbReference type="Gene3D" id="1.10.443.10">
    <property type="entry name" value="Intergrase catalytic core"/>
    <property type="match status" value="1"/>
</dbReference>
<dbReference type="PANTHER" id="PTHR30349:SF64">
    <property type="entry name" value="PROPHAGE INTEGRASE INTD-RELATED"/>
    <property type="match status" value="1"/>
</dbReference>
<dbReference type="Pfam" id="PF00589">
    <property type="entry name" value="Phage_integrase"/>
    <property type="match status" value="1"/>
</dbReference>
<dbReference type="GO" id="GO:0003677">
    <property type="term" value="F:DNA binding"/>
    <property type="evidence" value="ECO:0007669"/>
    <property type="project" value="InterPro"/>
</dbReference>
<evidence type="ECO:0000313" key="2">
    <source>
        <dbReference type="EMBL" id="TLE10460.1"/>
    </source>
</evidence>
<dbReference type="PROSITE" id="PS51898">
    <property type="entry name" value="TYR_RECOMBINASE"/>
    <property type="match status" value="1"/>
</dbReference>
<proteinExistence type="predicted"/>
<reference evidence="2 3" key="1">
    <citation type="journal article" date="2014" name="Genome Announc.">
        <title>Draft genome sequences of eight enterohepatic helicobacter species isolated from both laboratory and wild rodents.</title>
        <authorList>
            <person name="Sheh A."/>
            <person name="Shen Z."/>
            <person name="Fox J.G."/>
        </authorList>
    </citation>
    <scope>NUCLEOTIDE SEQUENCE [LARGE SCALE GENOMIC DNA]</scope>
    <source>
        <strain evidence="2 3">ATCC 49320</strain>
    </source>
</reference>
<protein>
    <submittedName>
        <fullName evidence="2">Site-specific integrase</fullName>
    </submittedName>
</protein>
<organism evidence="2 3">
    <name type="scientific">Helicobacter bilis</name>
    <dbReference type="NCBI Taxonomy" id="37372"/>
    <lineage>
        <taxon>Bacteria</taxon>
        <taxon>Pseudomonadati</taxon>
        <taxon>Campylobacterota</taxon>
        <taxon>Epsilonproteobacteria</taxon>
        <taxon>Campylobacterales</taxon>
        <taxon>Helicobacteraceae</taxon>
        <taxon>Helicobacter</taxon>
    </lineage>
</organism>
<dbReference type="GO" id="GO:0006310">
    <property type="term" value="P:DNA recombination"/>
    <property type="evidence" value="ECO:0007669"/>
    <property type="project" value="UniProtKB-KW"/>
</dbReference>
<name>A0A4U8U8X3_9HELI</name>
<sequence>MLSKCDNALLQLYLFIAFFTGMRPNEILALNVKDIDLSLGNIYVNKSVSHNKLCTTKTNAARYVEITTTLKQYLTSVLKDKSGYIFLDSKKGFVNEKSIAYNFKKLLKKLDIQNNTLYSTRHTFASLMLQSGEDMHWVSKQLGHKDLSTTLQYYVKYIKQDKERGQEFNRAFEDLEKQEVA</sequence>
<dbReference type="SUPFAM" id="SSF56349">
    <property type="entry name" value="DNA breaking-rejoining enzymes"/>
    <property type="match status" value="1"/>
</dbReference>
<dbReference type="EMBL" id="JRPJ02000017">
    <property type="protein sequence ID" value="TLE10460.1"/>
    <property type="molecule type" value="Genomic_DNA"/>
</dbReference>
<dbReference type="CDD" id="cd01189">
    <property type="entry name" value="INT_ICEBs1_C_like"/>
    <property type="match status" value="1"/>
</dbReference>
<accession>A0A4U8U8X3</accession>
<dbReference type="InterPro" id="IPR011010">
    <property type="entry name" value="DNA_brk_join_enz"/>
</dbReference>
<dbReference type="InterPro" id="IPR013762">
    <property type="entry name" value="Integrase-like_cat_sf"/>
</dbReference>
<evidence type="ECO:0000313" key="3">
    <source>
        <dbReference type="Proteomes" id="UP000029857"/>
    </source>
</evidence>
<evidence type="ECO:0000256" key="1">
    <source>
        <dbReference type="ARBA" id="ARBA00023172"/>
    </source>
</evidence>
<dbReference type="PANTHER" id="PTHR30349">
    <property type="entry name" value="PHAGE INTEGRASE-RELATED"/>
    <property type="match status" value="1"/>
</dbReference>
<dbReference type="AlphaFoldDB" id="A0A4U8U8X3"/>
<comment type="caution">
    <text evidence="2">The sequence shown here is derived from an EMBL/GenBank/DDBJ whole genome shotgun (WGS) entry which is preliminary data.</text>
</comment>
<dbReference type="InterPro" id="IPR002104">
    <property type="entry name" value="Integrase_catalytic"/>
</dbReference>
<keyword evidence="1" id="KW-0233">DNA recombination</keyword>
<dbReference type="GO" id="GO:0015074">
    <property type="term" value="P:DNA integration"/>
    <property type="evidence" value="ECO:0007669"/>
    <property type="project" value="InterPro"/>
</dbReference>
<gene>
    <name evidence="2" type="ORF">LS79_005885</name>
</gene>
<dbReference type="Proteomes" id="UP000029857">
    <property type="component" value="Unassembled WGS sequence"/>
</dbReference>
<dbReference type="InterPro" id="IPR050090">
    <property type="entry name" value="Tyrosine_recombinase_XerCD"/>
</dbReference>